<dbReference type="InterPro" id="IPR017853">
    <property type="entry name" value="GH"/>
</dbReference>
<dbReference type="Pfam" id="PF06964">
    <property type="entry name" value="Alpha-L-AF_C"/>
    <property type="match status" value="1"/>
</dbReference>
<keyword evidence="7" id="KW-0119">Carbohydrate metabolism</keyword>
<reference evidence="10" key="1">
    <citation type="journal article" date="2014" name="Int. J. Syst. Evol. Microbiol.">
        <title>Complete genome sequence of Corynebacterium casei LMG S-19264T (=DSM 44701T), isolated from a smear-ripened cheese.</title>
        <authorList>
            <consortium name="US DOE Joint Genome Institute (JGI-PGF)"/>
            <person name="Walter F."/>
            <person name="Albersmeier A."/>
            <person name="Kalinowski J."/>
            <person name="Ruckert C."/>
        </authorList>
    </citation>
    <scope>NUCLEOTIDE SEQUENCE</scope>
    <source>
        <strain evidence="10">CGMCC 1.12987</strain>
    </source>
</reference>
<evidence type="ECO:0000313" key="10">
    <source>
        <dbReference type="EMBL" id="GGG16004.1"/>
    </source>
</evidence>
<dbReference type="GO" id="GO:0046556">
    <property type="term" value="F:alpha-L-arabinofuranosidase activity"/>
    <property type="evidence" value="ECO:0007669"/>
    <property type="project" value="UniProtKB-EC"/>
</dbReference>
<feature type="domain" description="Alpha-L-arabinofuranosidase C-terminal" evidence="9">
    <location>
        <begin position="309"/>
        <end position="509"/>
    </location>
</feature>
<comment type="pathway">
    <text evidence="2">Glycan metabolism.</text>
</comment>
<dbReference type="SMART" id="SM00813">
    <property type="entry name" value="Alpha-L-AF_C"/>
    <property type="match status" value="1"/>
</dbReference>
<evidence type="ECO:0000256" key="5">
    <source>
        <dbReference type="ARBA" id="ARBA00012670"/>
    </source>
</evidence>
<sequence length="520" mass="58993">MKDLQSIFNLNRRKVKTMTLKAKMILEKDFKISEVDPRIYGSFIEHLGRAVYGGIYEPGHHDADERGFRRDVIKLVSDLQVPIVRYPGGNFVSGYNWEDGVGAREDRPRRLELAWRTIETNEFGTNEFIEWARSVNAQVMMAVNLGTRGIDDARNLLEYCNHPGGTYWSDLRKKHGYVQPHAVKTWCLGNEMDGPWQIGHKTADEYGRLALETAKVMKWVDPTIELVSCGSSNTSMPTFPQYEATSLEHTYEAVDYVSLHQYYGNRDGDTASYLANSMDLDHFIKTIISTCDYLKAKKRSKKTMNLSFDEWNVWFHSNEADKKLEPWSIAPPQLEDIYTFEDALLVGSMLITLLKHADRVKIACMAQLVNVIAPIMTVNGGGAWKQTIYYPYLHASVYGRGIALQPVVSSPKYDSKSFTDVPYLDSVAVFNPESEEISIFAVNRSLDESLILDCDIRSFPGYSVIEHIVLENDDLKAANTLEIERVKPHTGGDSSARDGLLQAQLPKHSWNVIRLGKSER</sequence>
<comment type="subunit">
    <text evidence="4">Homohexamer; trimer of dimers.</text>
</comment>
<evidence type="ECO:0000256" key="8">
    <source>
        <dbReference type="ARBA" id="ARBA00023295"/>
    </source>
</evidence>
<keyword evidence="11" id="KW-1185">Reference proteome</keyword>
<proteinExistence type="inferred from homology"/>
<dbReference type="PANTHER" id="PTHR43576:SF3">
    <property type="entry name" value="ALPHA-L-ARABINOFURANOSIDASE C"/>
    <property type="match status" value="1"/>
</dbReference>
<dbReference type="Gene3D" id="3.20.20.80">
    <property type="entry name" value="Glycosidases"/>
    <property type="match status" value="1"/>
</dbReference>
<dbReference type="Gene3D" id="2.60.40.1180">
    <property type="entry name" value="Golgi alpha-mannosidase II"/>
    <property type="match status" value="1"/>
</dbReference>
<comment type="similarity">
    <text evidence="3">Belongs to the glycosyl hydrolase 51 family.</text>
</comment>
<keyword evidence="6" id="KW-0378">Hydrolase</keyword>
<evidence type="ECO:0000256" key="3">
    <source>
        <dbReference type="ARBA" id="ARBA00007186"/>
    </source>
</evidence>
<dbReference type="InterPro" id="IPR013780">
    <property type="entry name" value="Glyco_hydro_b"/>
</dbReference>
<name>A0A917LEB8_9BACL</name>
<accession>A0A917LEB8</accession>
<dbReference type="SUPFAM" id="SSF51445">
    <property type="entry name" value="(Trans)glycosidases"/>
    <property type="match status" value="1"/>
</dbReference>
<dbReference type="PANTHER" id="PTHR43576">
    <property type="entry name" value="ALPHA-L-ARABINOFURANOSIDASE C-RELATED"/>
    <property type="match status" value="1"/>
</dbReference>
<reference evidence="10" key="2">
    <citation type="submission" date="2020-09" db="EMBL/GenBank/DDBJ databases">
        <authorList>
            <person name="Sun Q."/>
            <person name="Zhou Y."/>
        </authorList>
    </citation>
    <scope>NUCLEOTIDE SEQUENCE</scope>
    <source>
        <strain evidence="10">CGMCC 1.12987</strain>
    </source>
</reference>
<dbReference type="Proteomes" id="UP000644756">
    <property type="component" value="Unassembled WGS sequence"/>
</dbReference>
<dbReference type="EC" id="3.2.1.55" evidence="5"/>
<organism evidence="10 11">
    <name type="scientific">Paenibacillus abyssi</name>
    <dbReference type="NCBI Taxonomy" id="1340531"/>
    <lineage>
        <taxon>Bacteria</taxon>
        <taxon>Bacillati</taxon>
        <taxon>Bacillota</taxon>
        <taxon>Bacilli</taxon>
        <taxon>Bacillales</taxon>
        <taxon>Paenibacillaceae</taxon>
        <taxon>Paenibacillus</taxon>
    </lineage>
</organism>
<comment type="caution">
    <text evidence="10">The sequence shown here is derived from an EMBL/GenBank/DDBJ whole genome shotgun (WGS) entry which is preliminary data.</text>
</comment>
<dbReference type="SUPFAM" id="SSF51011">
    <property type="entry name" value="Glycosyl hydrolase domain"/>
    <property type="match status" value="1"/>
</dbReference>
<evidence type="ECO:0000256" key="2">
    <source>
        <dbReference type="ARBA" id="ARBA00004881"/>
    </source>
</evidence>
<keyword evidence="8" id="KW-0326">Glycosidase</keyword>
<comment type="catalytic activity">
    <reaction evidence="1">
        <text>Hydrolysis of terminal non-reducing alpha-L-arabinofuranoside residues in alpha-L-arabinosides.</text>
        <dbReference type="EC" id="3.2.1.55"/>
    </reaction>
</comment>
<dbReference type="EMBL" id="BMGR01000012">
    <property type="protein sequence ID" value="GGG16004.1"/>
    <property type="molecule type" value="Genomic_DNA"/>
</dbReference>
<evidence type="ECO:0000313" key="11">
    <source>
        <dbReference type="Proteomes" id="UP000644756"/>
    </source>
</evidence>
<dbReference type="Pfam" id="PF22848">
    <property type="entry name" value="ASD1_dom"/>
    <property type="match status" value="1"/>
</dbReference>
<evidence type="ECO:0000256" key="6">
    <source>
        <dbReference type="ARBA" id="ARBA00022801"/>
    </source>
</evidence>
<evidence type="ECO:0000256" key="7">
    <source>
        <dbReference type="ARBA" id="ARBA00023277"/>
    </source>
</evidence>
<dbReference type="AlphaFoldDB" id="A0A917LEB8"/>
<evidence type="ECO:0000259" key="9">
    <source>
        <dbReference type="SMART" id="SM00813"/>
    </source>
</evidence>
<evidence type="ECO:0000256" key="4">
    <source>
        <dbReference type="ARBA" id="ARBA00011165"/>
    </source>
</evidence>
<dbReference type="InterPro" id="IPR055235">
    <property type="entry name" value="ASD1_cat"/>
</dbReference>
<dbReference type="GO" id="GO:0046373">
    <property type="term" value="P:L-arabinose metabolic process"/>
    <property type="evidence" value="ECO:0007669"/>
    <property type="project" value="InterPro"/>
</dbReference>
<protein>
    <recommendedName>
        <fullName evidence="5">non-reducing end alpha-L-arabinofuranosidase</fullName>
        <ecNumber evidence="5">3.2.1.55</ecNumber>
    </recommendedName>
</protein>
<dbReference type="InterPro" id="IPR010720">
    <property type="entry name" value="Alpha-L-AF_C"/>
</dbReference>
<dbReference type="GO" id="GO:0000272">
    <property type="term" value="P:polysaccharide catabolic process"/>
    <property type="evidence" value="ECO:0007669"/>
    <property type="project" value="TreeGrafter"/>
</dbReference>
<gene>
    <name evidence="10" type="primary">abfA</name>
    <name evidence="10" type="ORF">GCM10010916_36190</name>
</gene>
<evidence type="ECO:0000256" key="1">
    <source>
        <dbReference type="ARBA" id="ARBA00001462"/>
    </source>
</evidence>